<keyword evidence="3" id="KW-1185">Reference proteome</keyword>
<dbReference type="Gene3D" id="2.160.20.20">
    <property type="match status" value="2"/>
</dbReference>
<reference evidence="2 3" key="1">
    <citation type="submission" date="2017-05" db="EMBL/GenBank/DDBJ databases">
        <title>Genome sequence of Candidatus Fukatsuia symbiotica and Candidatus Hamiltonella defensa from Acyrthosiphon pisum strain 5D.</title>
        <authorList>
            <person name="Patel V.A."/>
            <person name="Chevignon G."/>
            <person name="Russell J.A."/>
            <person name="Oliver K.M."/>
        </authorList>
    </citation>
    <scope>NUCLEOTIDE SEQUENCE [LARGE SCALE GENOMIC DNA]</scope>
    <source>
        <strain evidence="2 3">5D</strain>
    </source>
</reference>
<dbReference type="InterPro" id="IPR012332">
    <property type="entry name" value="Autotransporter_pectin_lyase_C"/>
</dbReference>
<keyword evidence="1" id="KW-0732">Signal</keyword>
<dbReference type="NCBIfam" id="TIGR02601">
    <property type="entry name" value="autotrns_rpt"/>
    <property type="match status" value="6"/>
</dbReference>
<organism evidence="2 3">
    <name type="scientific">Candidatus Fukatsuia symbiotica</name>
    <dbReference type="NCBI Taxonomy" id="1878942"/>
    <lineage>
        <taxon>Bacteria</taxon>
        <taxon>Pseudomonadati</taxon>
        <taxon>Pseudomonadota</taxon>
        <taxon>Gammaproteobacteria</taxon>
        <taxon>Enterobacterales</taxon>
        <taxon>Yersiniaceae</taxon>
        <taxon>Candidatus Fukatsuia</taxon>
    </lineage>
</organism>
<dbReference type="InterPro" id="IPR051551">
    <property type="entry name" value="Autotransporter_adhesion"/>
</dbReference>
<dbReference type="SUPFAM" id="SSF51126">
    <property type="entry name" value="Pectin lyase-like"/>
    <property type="match status" value="5"/>
</dbReference>
<dbReference type="InterPro" id="IPR013425">
    <property type="entry name" value="Autotrns_rpt"/>
</dbReference>
<dbReference type="InterPro" id="IPR011050">
    <property type="entry name" value="Pectin_lyase_fold/virulence"/>
</dbReference>
<dbReference type="OrthoDB" id="6462569at2"/>
<evidence type="ECO:0008006" key="4">
    <source>
        <dbReference type="Google" id="ProtNLM"/>
    </source>
</evidence>
<sequence>MNKSYYLIRNKVQDVLVMTTESSKINSKKNASLLIFFVNNKYIFNRFNELFKLMLKSILLALASDIFCLTTALAAYSLNSTSSGQVVCYGNEPPGVNSIKPFIPPKGVVVNAAVHNPQHLDINSGDCLVSGVQEFQYTTLNGGLVFFDHVASFGRGIISANGGMMETRTDQLSLENDIHLESNGLTVQGANELRLLGTIMGSGSLTKSGSSNLLLNASNRYRGGTFATGGIITLGSQLALGSGTLTVEGATFLDTTLGMGLNNAVVLNADLSLTGNYPMIINGMISGQGGIHKYGSELLELTEANSYSGGSFLYRGMLFLNHKEALSSGALTVEGHSTLDAQSGMRLKNDLKLNAGLNLVGRYLTLNGTISGTGGITHLTSSPLTLNAANSYSGGTFTTGGKLVLGDNKALGSGVLTVDGETILDNWQALVLNNDINLNADLNVGGSRNLVLKGIISGTKGIKTGGTALLTLNGANSYSGGTILSNGSLTLGNDTALGSGVVRLETDLTLNSSIPLTLDNAMVLNKDLKVVGYHDLTLNGVISGTGGISKFGINHLMLNAANSYSGGTSFDNGMLSLGNDAALGSGTLTVHGMFNALETTTPLTLNNPIELVGDLKIAGDHDLTLNGVISGGEYIDKQGPATLRLNAANSHEGGILLYGGKLLLGHHAALGHGSLMLMSEGGSLDTTTELTLSNKIKLWEADLNLVGSHDLTLNGEILGPKRIIKSGANTLILNAANHYEGGTLFNKGKLLLGYHTALGRGALQLSAEEVSLDTLKVLTLDNNIELNADLNVAGSQDLTLNGIMTGIGKIIKSGSAALKLNQPNDYSGGTVLNNGKLLLGNDTALGSGILAVEGAATLDTTTRLALDNPIELGADLHLNGSHDLTLNGVIWGGRGVTKSGSGTLTLNSSNRYTGGTVLNDGKLLVGSQTALGSGALTVAGSATLDTGSMPMLDLDNAIELKADLDIAGRYAILNGPISGPGGITKSTGAPLTLNGVNSYSGDTILYDGELLLGRSAALGSGKLVIRGAAILDNKIEMTLDNAIELNTDLKVMGRKDLTLNGVMTGDGGITKFGNGTLTLNAANHYGGVTVLDDGVLVLGAGGSFAANSAVNITGSEAQLDISAAGDQTIGSLIGVTGSGVNLGEHTLTFGDGSNQTFAGVISGSGGLIKAGRGKAILSGTNTFTGHTTINAGTLQIGDGGTTGSLVGDIINHGSLIFNHANKHVFGGVISGIGNLVKEGNGVLVLAGNNTYSGMTVVNAGTLEVTGSLAHAEVNVNNGATFQAAGTIRDVTIGSGATVSAAPIPPVDQRVDDLQRVSDIRSVVEGADDNNHDDVQIVSQRSEERDTTRAAALLAAPIAAAPIPPVDQRVDDLQRVSDIRSVVEGADDNNHDDVQVVSQRSEERDTAGAAALLAAPIAAAPIPPVDQRVDDLQRVSDIRSVVEGADDNNHDDVQVVSQRSEERDTAGAAALLAAPIAAAPIPPVDQRVDDLQRVSDIRSVVEGADDNNHDDVQVVSQRSEEMDAARAAALLAAPVFAAPTPPRKEYVDGLRVAGNINFSSGSFYDVRVTPQKSGIINVAGNATLSGAAVKVAVTPGRYQLVNRYTILTADGGFNGMFVDTTSDLVFLTPSLRQDANRIFLTLSRNDTTFEQTAQTRNQKSVARARDNADATTLINRHLLPLDMASVRTAFDHLSGEIQASAQSILLAHSHYTRETVMARTRGEYFMPNPATYHVCASHDQSIQQNKSFIPNETCSDPVQETATVWGRYWLVKAI</sequence>
<dbReference type="Pfam" id="PF12951">
    <property type="entry name" value="PATR"/>
    <property type="match status" value="12"/>
</dbReference>
<accession>A0A2U8I9S6</accession>
<dbReference type="Proteomes" id="UP000261875">
    <property type="component" value="Chromosome"/>
</dbReference>
<proteinExistence type="predicted"/>
<name>A0A2U8I9S6_9GAMM</name>
<dbReference type="KEGG" id="fsm:CCS41_10435"/>
<evidence type="ECO:0000313" key="2">
    <source>
        <dbReference type="EMBL" id="AWK14794.1"/>
    </source>
</evidence>
<dbReference type="STRING" id="1878942.GCA_900128755_01307"/>
<protein>
    <recommendedName>
        <fullName evidence="4">Autotransporter domain-containing protein</fullName>
    </recommendedName>
</protein>
<evidence type="ECO:0000256" key="1">
    <source>
        <dbReference type="ARBA" id="ARBA00022729"/>
    </source>
</evidence>
<dbReference type="PANTHER" id="PTHR35037:SF3">
    <property type="entry name" value="C-TERMINAL REGION OF AIDA-LIKE PROTEIN"/>
    <property type="match status" value="1"/>
</dbReference>
<dbReference type="PANTHER" id="PTHR35037">
    <property type="entry name" value="C-TERMINAL REGION OF AIDA-LIKE PROTEIN"/>
    <property type="match status" value="1"/>
</dbReference>
<gene>
    <name evidence="2" type="ORF">CCS41_10435</name>
</gene>
<dbReference type="EMBL" id="CP021659">
    <property type="protein sequence ID" value="AWK14794.1"/>
    <property type="molecule type" value="Genomic_DNA"/>
</dbReference>
<evidence type="ECO:0000313" key="3">
    <source>
        <dbReference type="Proteomes" id="UP000261875"/>
    </source>
</evidence>